<evidence type="ECO:0000313" key="2">
    <source>
        <dbReference type="Proteomes" id="UP000175852"/>
    </source>
</evidence>
<comment type="caution">
    <text evidence="1">The sequence shown here is derived from an EMBL/GenBank/DDBJ whole genome shotgun (WGS) entry which is preliminary data.</text>
</comment>
<evidence type="ECO:0000313" key="1">
    <source>
        <dbReference type="EMBL" id="OEY89225.1"/>
    </source>
</evidence>
<dbReference type="Proteomes" id="UP000175852">
    <property type="component" value="Unassembled WGS sequence"/>
</dbReference>
<reference evidence="1 2" key="1">
    <citation type="submission" date="2016-09" db="EMBL/GenBank/DDBJ databases">
        <authorList>
            <person name="Wen S.-F."/>
            <person name="Lo A.-C."/>
            <person name="Lin C.-J."/>
            <person name="Tseng T.-T."/>
        </authorList>
    </citation>
    <scope>NUCLEOTIDE SEQUENCE [LARGE SCALE GENOMIC DNA]</scope>
    <source>
        <strain evidence="1 2">12609</strain>
    </source>
</reference>
<sequence length="518" mass="58015">MSLGYSYSGNDPIAHGGQEPYVEAITASFTRAQELIGEIHSDIVLYAPSIISSLYDFQSSFWNSIMRKIPSKQLREIVKDGVFRNKNYSGHTVKSDDAGKFPDPFKDEVVRQLIGIRQTELRLTSASIAVLAANGLQPAIRLPNSVNFQRPALREIERHAKRDDARGRRLLQQSYINLVNNISNQISPALLEKIRDNAQAITVVADAPIEWIRIEGLPMMIRNETSRIGMTPGNLMLQQCVTSGLSMIPWGQLDDVLVLRSFSENDPVRPVLERSTILFGMKRLRVHFVDIYDRASLVASLNAFQGMLLIFDCHGDHGGGDSHGWLQIGHERVDPWGLAGEARVPPIVVLSACSTFAIAGSHASVANGLLRSGAVTVLGTFLPVNAELSAMFVARLLYRIDAFLPVLKEMKTDLVTWRSLVSTFLRMSYASDLLHFFVAEKQWISEDCYEDLGLSSNLDINQLRPDWYKNLIERFSKAANRSPLEIQNSIDHECPLQETMYYCQIGRPETIVIDLRAD</sequence>
<proteinExistence type="predicted"/>
<gene>
    <name evidence="1" type="ORF">BIY41_19285</name>
</gene>
<accession>A0AAX0HXI0</accession>
<evidence type="ECO:0008006" key="3">
    <source>
        <dbReference type="Google" id="ProtNLM"/>
    </source>
</evidence>
<organism evidence="1 2">
    <name type="scientific">Xanthomonas campestris pv. glycines</name>
    <dbReference type="NCBI Taxonomy" id="473421"/>
    <lineage>
        <taxon>Bacteria</taxon>
        <taxon>Pseudomonadati</taxon>
        <taxon>Pseudomonadota</taxon>
        <taxon>Gammaproteobacteria</taxon>
        <taxon>Lysobacterales</taxon>
        <taxon>Lysobacteraceae</taxon>
        <taxon>Xanthomonas</taxon>
    </lineage>
</organism>
<dbReference type="EMBL" id="MKCQ01000013">
    <property type="protein sequence ID" value="OEY89225.1"/>
    <property type="molecule type" value="Genomic_DNA"/>
</dbReference>
<protein>
    <recommendedName>
        <fullName evidence="3">CHAT domain-containing protein</fullName>
    </recommendedName>
</protein>
<name>A0AAX0HXI0_XANCG</name>
<dbReference type="AlphaFoldDB" id="A0AAX0HXI0"/>